<accession>A0ACC6JS45</accession>
<gene>
    <name evidence="1" type="ORF">J2X87_004137</name>
</gene>
<proteinExistence type="predicted"/>
<comment type="caution">
    <text evidence="1">The sequence shown here is derived from an EMBL/GenBank/DDBJ whole genome shotgun (WGS) entry which is preliminary data.</text>
</comment>
<evidence type="ECO:0000313" key="2">
    <source>
        <dbReference type="Proteomes" id="UP001259420"/>
    </source>
</evidence>
<keyword evidence="2" id="KW-1185">Reference proteome</keyword>
<keyword evidence="1" id="KW-0378">Hydrolase</keyword>
<dbReference type="Proteomes" id="UP001259420">
    <property type="component" value="Unassembled WGS sequence"/>
</dbReference>
<protein>
    <submittedName>
        <fullName evidence="1">dCTP deaminase</fullName>
        <ecNumber evidence="1">3.5.4.13</ecNumber>
    </submittedName>
</protein>
<name>A0ACC6JS45_9PSED</name>
<sequence length="194" mass="20735">MILSNMEIINCMNAGLFTIGGIAGVDPTRPPFNTSAVDLRLGDEVFEPDQIPTPSQLDLTNPGIAQHLAKNGKPYKISKNQPYSLSPNKLVLARTLETVDFPLLNSSNICYSARVEGKSSLARCGILVHFTAPTIHAGFHGSITLEIINLGVHNLLLTPEMYVCQLIIEEVKGLPSGAPSQFQGQTTAVGNAGP</sequence>
<reference evidence="1" key="1">
    <citation type="submission" date="2023-07" db="EMBL/GenBank/DDBJ databases">
        <title>Sorghum-associated microbial communities from plants grown in Nebraska, USA.</title>
        <authorList>
            <person name="Schachtman D."/>
        </authorList>
    </citation>
    <scope>NUCLEOTIDE SEQUENCE</scope>
    <source>
        <strain evidence="1">BE46</strain>
    </source>
</reference>
<evidence type="ECO:0000313" key="1">
    <source>
        <dbReference type="EMBL" id="MDR6609040.1"/>
    </source>
</evidence>
<organism evidence="1 2">
    <name type="scientific">Pseudomonas synxantha</name>
    <dbReference type="NCBI Taxonomy" id="47883"/>
    <lineage>
        <taxon>Bacteria</taxon>
        <taxon>Pseudomonadati</taxon>
        <taxon>Pseudomonadota</taxon>
        <taxon>Gammaproteobacteria</taxon>
        <taxon>Pseudomonadales</taxon>
        <taxon>Pseudomonadaceae</taxon>
        <taxon>Pseudomonas</taxon>
    </lineage>
</organism>
<dbReference type="EC" id="3.5.4.13" evidence="1"/>
<dbReference type="EMBL" id="JAVDSD010000009">
    <property type="protein sequence ID" value="MDR6609040.1"/>
    <property type="molecule type" value="Genomic_DNA"/>
</dbReference>